<dbReference type="AlphaFoldDB" id="A0A382ZZC5"/>
<evidence type="ECO:0000313" key="1">
    <source>
        <dbReference type="EMBL" id="SVE00679.1"/>
    </source>
</evidence>
<reference evidence="1" key="1">
    <citation type="submission" date="2018-05" db="EMBL/GenBank/DDBJ databases">
        <authorList>
            <person name="Lanie J.A."/>
            <person name="Ng W.-L."/>
            <person name="Kazmierczak K.M."/>
            <person name="Andrzejewski T.M."/>
            <person name="Davidsen T.M."/>
            <person name="Wayne K.J."/>
            <person name="Tettelin H."/>
            <person name="Glass J.I."/>
            <person name="Rusch D."/>
            <person name="Podicherti R."/>
            <person name="Tsui H.-C.T."/>
            <person name="Winkler M.E."/>
        </authorList>
    </citation>
    <scope>NUCLEOTIDE SEQUENCE</scope>
</reference>
<protein>
    <submittedName>
        <fullName evidence="1">Uncharacterized protein</fullName>
    </submittedName>
</protein>
<accession>A0A382ZZC5</accession>
<gene>
    <name evidence="1" type="ORF">METZ01_LOCUS453533</name>
</gene>
<name>A0A382ZZC5_9ZZZZ</name>
<feature type="non-terminal residue" evidence="1">
    <location>
        <position position="23"/>
    </location>
</feature>
<proteinExistence type="predicted"/>
<dbReference type="EMBL" id="UINC01187775">
    <property type="protein sequence ID" value="SVE00679.1"/>
    <property type="molecule type" value="Genomic_DNA"/>
</dbReference>
<organism evidence="1">
    <name type="scientific">marine metagenome</name>
    <dbReference type="NCBI Taxonomy" id="408172"/>
    <lineage>
        <taxon>unclassified sequences</taxon>
        <taxon>metagenomes</taxon>
        <taxon>ecological metagenomes</taxon>
    </lineage>
</organism>
<sequence length="23" mass="2690">MLHAVTNCPSKQNIAFYKVHFIQ</sequence>